<dbReference type="SUPFAM" id="SSF53649">
    <property type="entry name" value="Alkaline phosphatase-like"/>
    <property type="match status" value="1"/>
</dbReference>
<feature type="transmembrane region" description="Helical" evidence="9">
    <location>
        <begin position="108"/>
        <end position="131"/>
    </location>
</feature>
<name>A0A1L3GEA0_SYNAC</name>
<evidence type="ECO:0000256" key="8">
    <source>
        <dbReference type="PIRSR" id="PIRSR005091-3"/>
    </source>
</evidence>
<dbReference type="EMBL" id="CP015518">
    <property type="protein sequence ID" value="APG24273.1"/>
    <property type="molecule type" value="Genomic_DNA"/>
</dbReference>
<evidence type="ECO:0000256" key="7">
    <source>
        <dbReference type="PIRSR" id="PIRSR005091-2"/>
    </source>
</evidence>
<evidence type="ECO:0000256" key="6">
    <source>
        <dbReference type="PIRSR" id="PIRSR005091-1"/>
    </source>
</evidence>
<evidence type="ECO:0000313" key="12">
    <source>
        <dbReference type="Proteomes" id="UP000182264"/>
    </source>
</evidence>
<dbReference type="Pfam" id="PF00884">
    <property type="entry name" value="Sulfatase"/>
    <property type="match status" value="1"/>
</dbReference>
<evidence type="ECO:0000256" key="2">
    <source>
        <dbReference type="ARBA" id="ARBA00022475"/>
    </source>
</evidence>
<dbReference type="Proteomes" id="UP000182264">
    <property type="component" value="Chromosome"/>
</dbReference>
<dbReference type="STRING" id="29542.A6070_12530"/>
<dbReference type="PANTHER" id="PTHR47371">
    <property type="entry name" value="LIPOTEICHOIC ACID SYNTHASE"/>
    <property type="match status" value="1"/>
</dbReference>
<feature type="transmembrane region" description="Helical" evidence="9">
    <location>
        <begin position="34"/>
        <end position="55"/>
    </location>
</feature>
<dbReference type="GO" id="GO:0005886">
    <property type="term" value="C:plasma membrane"/>
    <property type="evidence" value="ECO:0007669"/>
    <property type="project" value="UniProtKB-SubCell"/>
</dbReference>
<feature type="active site" evidence="6">
    <location>
        <position position="350"/>
    </location>
</feature>
<dbReference type="Gene3D" id="3.40.720.10">
    <property type="entry name" value="Alkaline Phosphatase, subunit A"/>
    <property type="match status" value="1"/>
</dbReference>
<dbReference type="KEGG" id="pace:A6070_12530"/>
<dbReference type="Gene3D" id="3.30.1120.80">
    <property type="match status" value="1"/>
</dbReference>
<dbReference type="AlphaFoldDB" id="A0A1L3GEA0"/>
<reference evidence="11 12" key="1">
    <citation type="journal article" date="2017" name="Genome Announc.">
        <title>Complete Genome Sequences of Two Acetylene-Fermenting Pelobacter acetylenicus Strains.</title>
        <authorList>
            <person name="Sutton J.M."/>
            <person name="Baesman S.M."/>
            <person name="Fierst J.L."/>
            <person name="Poret-Peterson A.T."/>
            <person name="Oremland R.S."/>
            <person name="Dunlap D.S."/>
            <person name="Akob D.M."/>
        </authorList>
    </citation>
    <scope>NUCLEOTIDE SEQUENCE [LARGE SCALE GENOMIC DNA]</scope>
    <source>
        <strain evidence="11 12">DSM 3247</strain>
    </source>
</reference>
<dbReference type="InterPro" id="IPR012160">
    <property type="entry name" value="LtaS-like"/>
</dbReference>
<dbReference type="InterPro" id="IPR000917">
    <property type="entry name" value="Sulfatase_N"/>
</dbReference>
<feature type="transmembrane region" description="Helical" evidence="9">
    <location>
        <begin position="75"/>
        <end position="96"/>
    </location>
</feature>
<keyword evidence="12" id="KW-1185">Reference proteome</keyword>
<dbReference type="RefSeq" id="WP_072286105.1">
    <property type="nucleotide sequence ID" value="NZ_CP015455.1"/>
</dbReference>
<dbReference type="InterPro" id="IPR017850">
    <property type="entry name" value="Alkaline_phosphatase_core_sf"/>
</dbReference>
<evidence type="ECO:0000256" key="9">
    <source>
        <dbReference type="SAM" id="Phobius"/>
    </source>
</evidence>
<feature type="binding site" evidence="8">
    <location>
        <position position="311"/>
    </location>
    <ligand>
        <name>Mn(2+)</name>
        <dbReference type="ChEBI" id="CHEBI:29035"/>
    </ligand>
</feature>
<dbReference type="InterPro" id="IPR050448">
    <property type="entry name" value="OpgB/LTA_synthase_biosynth"/>
</dbReference>
<dbReference type="CDD" id="cd16015">
    <property type="entry name" value="LTA_synthase"/>
    <property type="match status" value="1"/>
</dbReference>
<keyword evidence="7" id="KW-0464">Manganese</keyword>
<evidence type="ECO:0000313" key="11">
    <source>
        <dbReference type="EMBL" id="APG24273.1"/>
    </source>
</evidence>
<feature type="domain" description="Sulfatase N-terminal" evidence="10">
    <location>
        <begin position="304"/>
        <end position="570"/>
    </location>
</feature>
<dbReference type="PIRSF" id="PIRSF005091">
    <property type="entry name" value="Mmb_sulf_HI1246"/>
    <property type="match status" value="1"/>
</dbReference>
<keyword evidence="5 9" id="KW-0472">Membrane</keyword>
<dbReference type="GO" id="GO:0046872">
    <property type="term" value="F:metal ion binding"/>
    <property type="evidence" value="ECO:0007669"/>
    <property type="project" value="UniProtKB-KW"/>
</dbReference>
<evidence type="ECO:0000259" key="10">
    <source>
        <dbReference type="Pfam" id="PF00884"/>
    </source>
</evidence>
<feature type="transmembrane region" description="Helical" evidence="9">
    <location>
        <begin position="151"/>
        <end position="175"/>
    </location>
</feature>
<gene>
    <name evidence="11" type="ORF">A7E75_03900</name>
</gene>
<protein>
    <recommendedName>
        <fullName evidence="10">Sulfatase N-terminal domain-containing protein</fullName>
    </recommendedName>
</protein>
<proteinExistence type="predicted"/>
<evidence type="ECO:0000256" key="5">
    <source>
        <dbReference type="ARBA" id="ARBA00023136"/>
    </source>
</evidence>
<organism evidence="11 12">
    <name type="scientific">Syntrophotalea acetylenica</name>
    <name type="common">Pelobacter acetylenicus</name>
    <dbReference type="NCBI Taxonomy" id="29542"/>
    <lineage>
        <taxon>Bacteria</taxon>
        <taxon>Pseudomonadati</taxon>
        <taxon>Thermodesulfobacteriota</taxon>
        <taxon>Desulfuromonadia</taxon>
        <taxon>Desulfuromonadales</taxon>
        <taxon>Syntrophotaleaceae</taxon>
        <taxon>Syntrophotalea</taxon>
    </lineage>
</organism>
<keyword evidence="2" id="KW-1003">Cell membrane</keyword>
<dbReference type="PANTHER" id="PTHR47371:SF3">
    <property type="entry name" value="PHOSPHOGLYCEROL TRANSFERASE I"/>
    <property type="match status" value="1"/>
</dbReference>
<evidence type="ECO:0000256" key="4">
    <source>
        <dbReference type="ARBA" id="ARBA00022989"/>
    </source>
</evidence>
<keyword evidence="7" id="KW-0479">Metal-binding</keyword>
<keyword evidence="4 9" id="KW-1133">Transmembrane helix</keyword>
<feature type="binding site" evidence="8">
    <location>
        <position position="521"/>
    </location>
    <ligand>
        <name>Mn(2+)</name>
        <dbReference type="ChEBI" id="CHEBI:29035"/>
    </ligand>
</feature>
<feature type="binding site" evidence="7">
    <location>
        <position position="466"/>
    </location>
    <ligand>
        <name>substrate</name>
    </ligand>
</feature>
<feature type="transmembrane region" description="Helical" evidence="9">
    <location>
        <begin position="195"/>
        <end position="213"/>
    </location>
</feature>
<evidence type="ECO:0000256" key="3">
    <source>
        <dbReference type="ARBA" id="ARBA00022692"/>
    </source>
</evidence>
<keyword evidence="3 9" id="KW-0812">Transmembrane</keyword>
<accession>A0A1L3GEA0</accession>
<comment type="subcellular location">
    <subcellularLocation>
        <location evidence="1">Cell membrane</location>
        <topology evidence="1">Multi-pass membrane protein</topology>
    </subcellularLocation>
</comment>
<dbReference type="OrthoDB" id="9760224at2"/>
<feature type="binding site" evidence="8">
    <location>
        <position position="520"/>
    </location>
    <ligand>
        <name>Mn(2+)</name>
        <dbReference type="ChEBI" id="CHEBI:29035"/>
    </ligand>
</feature>
<sequence length="685" mass="76494">MPEPRFFDRTAKLPARCCCAALDVVGPLRPLVKFLAVAIPLLSLTRLGMVLWQWPRVQAVDGLWKVLGYGIRMDMILLCYLLVPVALGLFLFPVQLNGGSLWQKLASAWLSFWIVFMVFMEAATPSFILQYDLRPNRLFVEYLNHPKEVALTIWGGFRIQLLIALLLTAVVTAAVRRIFRPSVMPVRQWSLGKRLVVFPLILCLLLIGGRNSFDHRPANPSTAAFSSDHLVNELCLNSAYSVLYAIYRLKDETGKTRIYPKMPQQEVVQRIRRGMLLPPDAFVSDEIPTLHRQKPLAVRQRPMNLVIILEESLGAQYVGALGGRPYTPELDKLAGQGLWFKQLYATGTRSVRGIEAVVTGFYPSPSRSVVKLGLSQNNFFTIARILKTAGYKSDFIYGGESHFDNMRGFLLANGFDRVIDENDYPAPDFRGTWGVSDGDLFKRADEEFDRHDDNPFFALVFTSSNHSPYDLPESPAANLTAGKGTVANAIRYADYALGEFFRKARASKYWDNTLFLVVADHDDVVKGPSLIPIEHFHIPGLILGGGVEPAVYRKIASQADLAPTLLSMMGLHSEHPMPGHDLLQLPGDFPGRAIMQYGTTHAYMLGDQVVVHAADKPSRQFTYSAGTLLPVVHPDPELVRDALATALWPSLAYRNQQYALGEHSLEQVRVNSDSRALAQTGNRKK</sequence>
<evidence type="ECO:0000256" key="1">
    <source>
        <dbReference type="ARBA" id="ARBA00004651"/>
    </source>
</evidence>